<keyword evidence="3" id="KW-0732">Signal</keyword>
<name>A0A090X7A5_9FLAO</name>
<dbReference type="AlphaFoldDB" id="A0A090X7A5"/>
<protein>
    <recommendedName>
        <fullName evidence="6">RagB/SusD domain-containing protein</fullName>
    </recommendedName>
</protein>
<dbReference type="SUPFAM" id="SSF48452">
    <property type="entry name" value="TPR-like"/>
    <property type="match status" value="1"/>
</dbReference>
<evidence type="ECO:0000259" key="6">
    <source>
        <dbReference type="Pfam" id="PF07980"/>
    </source>
</evidence>
<organism evidence="7 8">
    <name type="scientific">Algibacter lectus</name>
    <dbReference type="NCBI Taxonomy" id="221126"/>
    <lineage>
        <taxon>Bacteria</taxon>
        <taxon>Pseudomonadati</taxon>
        <taxon>Bacteroidota</taxon>
        <taxon>Flavobacteriia</taxon>
        <taxon>Flavobacteriales</taxon>
        <taxon>Flavobacteriaceae</taxon>
        <taxon>Algibacter</taxon>
    </lineage>
</organism>
<reference evidence="7 8" key="1">
    <citation type="journal article" date="2014" name="Genome Announc.">
        <title>Draft Genome Sequences of Marine Flavobacterium Algibacter lectus Strains SS8 and NR4.</title>
        <authorList>
            <person name="Takatani N."/>
            <person name="Nakanishi M."/>
            <person name="Meirelles P."/>
            <person name="Mino S."/>
            <person name="Suda W."/>
            <person name="Oshima K."/>
            <person name="Hattori M."/>
            <person name="Ohkuma M."/>
            <person name="Hosokawa M."/>
            <person name="Miyashita K."/>
            <person name="Thompson F.L."/>
            <person name="Niwa A."/>
            <person name="Sawabe T."/>
            <person name="Sawabe T."/>
        </authorList>
    </citation>
    <scope>NUCLEOTIDE SEQUENCE [LARGE SCALE GENOMIC DNA]</scope>
    <source>
        <strain evidence="8">JCM19274</strain>
    </source>
</reference>
<dbReference type="GO" id="GO:0009279">
    <property type="term" value="C:cell outer membrane"/>
    <property type="evidence" value="ECO:0007669"/>
    <property type="project" value="UniProtKB-SubCell"/>
</dbReference>
<comment type="subcellular location">
    <subcellularLocation>
        <location evidence="1">Cell outer membrane</location>
    </subcellularLocation>
</comment>
<dbReference type="Gene3D" id="1.25.40.390">
    <property type="match status" value="1"/>
</dbReference>
<comment type="similarity">
    <text evidence="2">Belongs to the SusD family.</text>
</comment>
<evidence type="ECO:0000256" key="2">
    <source>
        <dbReference type="ARBA" id="ARBA00006275"/>
    </source>
</evidence>
<keyword evidence="4" id="KW-0472">Membrane</keyword>
<gene>
    <name evidence="7" type="ORF">JCM19274_257</name>
</gene>
<evidence type="ECO:0000256" key="5">
    <source>
        <dbReference type="ARBA" id="ARBA00023237"/>
    </source>
</evidence>
<sequence length="196" mass="22550">MPVSSPSALTAGLLNGADWFQQDPRWNVVTGESRGGSLSYDAVVRRYTFTKVTRQGEYEGRFIAPLDEKYNTYFFRYPELYIMKAELLARTGASIADAIAPINTMRGIRTNPVFPEPLNPITEQELMDTIFKEYFFELFIENGSEFFASTRFKTSAGQLWIEDFKNITLENNRLCYPIPTEEMITNTLIHQNQDLQ</sequence>
<keyword evidence="5" id="KW-0998">Cell outer membrane</keyword>
<dbReference type="EMBL" id="BBNU01000041">
    <property type="protein sequence ID" value="GAL82692.1"/>
    <property type="molecule type" value="Genomic_DNA"/>
</dbReference>
<evidence type="ECO:0000256" key="4">
    <source>
        <dbReference type="ARBA" id="ARBA00023136"/>
    </source>
</evidence>
<evidence type="ECO:0000256" key="3">
    <source>
        <dbReference type="ARBA" id="ARBA00022729"/>
    </source>
</evidence>
<evidence type="ECO:0000256" key="1">
    <source>
        <dbReference type="ARBA" id="ARBA00004442"/>
    </source>
</evidence>
<accession>A0A090X7A5</accession>
<feature type="domain" description="RagB/SusD" evidence="6">
    <location>
        <begin position="60"/>
        <end position="192"/>
    </location>
</feature>
<dbReference type="Proteomes" id="UP000029643">
    <property type="component" value="Unassembled WGS sequence"/>
</dbReference>
<evidence type="ECO:0000313" key="8">
    <source>
        <dbReference type="Proteomes" id="UP000029643"/>
    </source>
</evidence>
<dbReference type="InterPro" id="IPR011990">
    <property type="entry name" value="TPR-like_helical_dom_sf"/>
</dbReference>
<dbReference type="Pfam" id="PF07980">
    <property type="entry name" value="SusD_RagB"/>
    <property type="match status" value="1"/>
</dbReference>
<proteinExistence type="inferred from homology"/>
<dbReference type="InterPro" id="IPR012944">
    <property type="entry name" value="SusD_RagB_dom"/>
</dbReference>
<comment type="caution">
    <text evidence="7">The sequence shown here is derived from an EMBL/GenBank/DDBJ whole genome shotgun (WGS) entry which is preliminary data.</text>
</comment>
<evidence type="ECO:0000313" key="7">
    <source>
        <dbReference type="EMBL" id="GAL82692.1"/>
    </source>
</evidence>